<comment type="subcellular location">
    <subcellularLocation>
        <location evidence="6">Plastid</location>
        <location evidence="6">Chloroplast</location>
    </subcellularLocation>
</comment>
<dbReference type="HAMAP" id="MF_01320_B">
    <property type="entry name" value="Ribosomal_uL2_B"/>
    <property type="match status" value="1"/>
</dbReference>
<dbReference type="InterPro" id="IPR008991">
    <property type="entry name" value="Translation_prot_SH3-like_sf"/>
</dbReference>
<dbReference type="RefSeq" id="YP_009532770.1">
    <property type="nucleotide sequence ID" value="NC_039766.1"/>
</dbReference>
<reference evidence="10" key="2">
    <citation type="journal article" date="2019" name="Mol. Phylogenet. Evol.">
        <title>Reassessment of the classification of bryopsidales (chlorophyta) based on chloroplast phylogenomic analyses.</title>
        <authorList>
            <person name="Cremen M.C."/>
            <person name="Leliaert F."/>
            <person name="West J."/>
            <person name="Lam D.W."/>
            <person name="Shimada S."/>
            <person name="Lopez-Bautista J.M."/>
            <person name="Verbruggen H."/>
        </authorList>
    </citation>
    <scope>NUCLEOTIDE SEQUENCE</scope>
</reference>
<protein>
    <recommendedName>
        <fullName evidence="6">Large ribosomal subunit protein uL2c</fullName>
    </recommendedName>
</protein>
<name>A0A386B0R8_9CHLO</name>
<dbReference type="GO" id="GO:0032543">
    <property type="term" value="P:mitochondrial translation"/>
    <property type="evidence" value="ECO:0007669"/>
    <property type="project" value="TreeGrafter"/>
</dbReference>
<dbReference type="SUPFAM" id="SSF50104">
    <property type="entry name" value="Translation proteins SH3-like domain"/>
    <property type="match status" value="1"/>
</dbReference>
<dbReference type="GO" id="GO:0016740">
    <property type="term" value="F:transferase activity"/>
    <property type="evidence" value="ECO:0007669"/>
    <property type="project" value="InterPro"/>
</dbReference>
<dbReference type="GeneID" id="38334319"/>
<sequence length="275" mass="31138">MCIRVLKPYTPSTRNRSVCDFQFFNKTQSRRNLTSKLNRSNGCNHRGVKTIKNRGGGHKRLYRIMDWKRKQYLMSAKVISLVYDPNRNSNIALINYTNNNKAYIIQYKNIKIGDLITTHFTAPIRNGNTLPLKQIPIGIPIHNIEIHAGKGAQLVRAAGTAAFIIAKEMPFVTIRLPSGEIRNFLNHCWATIGSIHNASYSQLKIGKAGRNRWLNKRPKVRGTVKNAADHPHGGGEGRAPIGRKHPVTPWGKPTLGFKTRKKSKYSELLIVTKRR</sequence>
<dbReference type="InterPro" id="IPR014722">
    <property type="entry name" value="Rib_uL2_dom2"/>
</dbReference>
<comment type="similarity">
    <text evidence="1 6">Belongs to the universal ribosomal protein uL2 family.</text>
</comment>
<feature type="region of interest" description="Disordered" evidence="7">
    <location>
        <begin position="222"/>
        <end position="253"/>
    </location>
</feature>
<evidence type="ECO:0000256" key="1">
    <source>
        <dbReference type="ARBA" id="ARBA00005636"/>
    </source>
</evidence>
<geneLocation type="chloroplast" evidence="10"/>
<keyword evidence="5 6" id="KW-0687">Ribonucleoprotein</keyword>
<dbReference type="InterPro" id="IPR022669">
    <property type="entry name" value="Ribosomal_uL2_C"/>
</dbReference>
<dbReference type="EMBL" id="MH591108">
    <property type="protein sequence ID" value="AYC65291.1"/>
    <property type="molecule type" value="Genomic_DNA"/>
</dbReference>
<dbReference type="PANTHER" id="PTHR13691">
    <property type="entry name" value="RIBOSOMAL PROTEIN L2"/>
    <property type="match status" value="1"/>
</dbReference>
<dbReference type="GO" id="GO:0005762">
    <property type="term" value="C:mitochondrial large ribosomal subunit"/>
    <property type="evidence" value="ECO:0007669"/>
    <property type="project" value="TreeGrafter"/>
</dbReference>
<reference evidence="10" key="1">
    <citation type="submission" date="2018-07" db="EMBL/GenBank/DDBJ databases">
        <authorList>
            <person name="Quirk P.G."/>
            <person name="Krulwich T.A."/>
        </authorList>
    </citation>
    <scope>NUCLEOTIDE SEQUENCE</scope>
</reference>
<dbReference type="Pfam" id="PF03947">
    <property type="entry name" value="Ribosomal_L2_C"/>
    <property type="match status" value="1"/>
</dbReference>
<feature type="domain" description="Large ribosomal subunit protein uL2 C-terminal" evidence="8">
    <location>
        <begin position="124"/>
        <end position="253"/>
    </location>
</feature>
<dbReference type="PANTHER" id="PTHR13691:SF5">
    <property type="entry name" value="LARGE RIBOSOMAL SUBUNIT PROTEIN UL2M"/>
    <property type="match status" value="1"/>
</dbReference>
<dbReference type="FunFam" id="4.10.950.10:FF:000001">
    <property type="entry name" value="50S ribosomal protein L2"/>
    <property type="match status" value="1"/>
</dbReference>
<evidence type="ECO:0000256" key="2">
    <source>
        <dbReference type="ARBA" id="ARBA00011838"/>
    </source>
</evidence>
<dbReference type="Gene3D" id="4.10.950.10">
    <property type="entry name" value="Ribosomal protein L2, domain 3"/>
    <property type="match status" value="1"/>
</dbReference>
<dbReference type="PIRSF" id="PIRSF002158">
    <property type="entry name" value="Ribosomal_L2"/>
    <property type="match status" value="1"/>
</dbReference>
<organism evidence="10">
    <name type="scientific">Pedobesia claviformis</name>
    <dbReference type="NCBI Taxonomy" id="2364088"/>
    <lineage>
        <taxon>Eukaryota</taxon>
        <taxon>Viridiplantae</taxon>
        <taxon>Chlorophyta</taxon>
        <taxon>core chlorophytes</taxon>
        <taxon>Ulvophyceae</taxon>
        <taxon>TCBD clade</taxon>
        <taxon>Bryopsidales</taxon>
        <taxon>Bryopsidineae</taxon>
        <taxon>Derbesiaceae</taxon>
        <taxon>Pedobesia</taxon>
    </lineage>
</organism>
<dbReference type="PROSITE" id="PS00467">
    <property type="entry name" value="RIBOSOMAL_L2"/>
    <property type="match status" value="1"/>
</dbReference>
<evidence type="ECO:0000256" key="4">
    <source>
        <dbReference type="ARBA" id="ARBA00022980"/>
    </source>
</evidence>
<dbReference type="InterPro" id="IPR014726">
    <property type="entry name" value="Ribosomal_uL2_dom3"/>
</dbReference>
<dbReference type="SMART" id="SM01382">
    <property type="entry name" value="Ribosomal_L2_C"/>
    <property type="match status" value="1"/>
</dbReference>
<dbReference type="InterPro" id="IPR005880">
    <property type="entry name" value="Ribosomal_uL2_bac/org-type"/>
</dbReference>
<keyword evidence="10" id="KW-0150">Chloroplast</keyword>
<dbReference type="InterPro" id="IPR022666">
    <property type="entry name" value="Ribosomal_uL2_RNA-bd_dom"/>
</dbReference>
<gene>
    <name evidence="6 10" type="primary">rpl2</name>
</gene>
<dbReference type="AlphaFoldDB" id="A0A386B0R8"/>
<evidence type="ECO:0000313" key="10">
    <source>
        <dbReference type="EMBL" id="AYC65291.1"/>
    </source>
</evidence>
<dbReference type="InterPro" id="IPR002171">
    <property type="entry name" value="Ribosomal_uL2"/>
</dbReference>
<dbReference type="NCBIfam" id="TIGR01171">
    <property type="entry name" value="rplB_bact"/>
    <property type="match status" value="1"/>
</dbReference>
<dbReference type="GO" id="GO:0009507">
    <property type="term" value="C:chloroplast"/>
    <property type="evidence" value="ECO:0007669"/>
    <property type="project" value="UniProtKB-SubCell"/>
</dbReference>
<proteinExistence type="inferred from homology"/>
<comment type="subunit">
    <text evidence="2 6">Part of the 50S ribosomal subunit.</text>
</comment>
<feature type="domain" description="Large ribosomal subunit protein uL2 RNA-binding" evidence="9">
    <location>
        <begin position="42"/>
        <end position="118"/>
    </location>
</feature>
<dbReference type="Gene3D" id="2.40.50.140">
    <property type="entry name" value="Nucleic acid-binding proteins"/>
    <property type="match status" value="1"/>
</dbReference>
<dbReference type="SMART" id="SM01383">
    <property type="entry name" value="Ribosomal_L2"/>
    <property type="match status" value="1"/>
</dbReference>
<dbReference type="Gene3D" id="2.30.30.30">
    <property type="match status" value="1"/>
</dbReference>
<dbReference type="SUPFAM" id="SSF50249">
    <property type="entry name" value="Nucleic acid-binding proteins"/>
    <property type="match status" value="1"/>
</dbReference>
<evidence type="ECO:0000259" key="8">
    <source>
        <dbReference type="SMART" id="SM01382"/>
    </source>
</evidence>
<keyword evidence="4 6" id="KW-0689">Ribosomal protein</keyword>
<evidence type="ECO:0000259" key="9">
    <source>
        <dbReference type="SMART" id="SM01383"/>
    </source>
</evidence>
<dbReference type="InterPro" id="IPR012340">
    <property type="entry name" value="NA-bd_OB-fold"/>
</dbReference>
<dbReference type="Pfam" id="PF00181">
    <property type="entry name" value="Ribosomal_L2_N"/>
    <property type="match status" value="1"/>
</dbReference>
<dbReference type="GO" id="GO:0019843">
    <property type="term" value="F:rRNA binding"/>
    <property type="evidence" value="ECO:0007669"/>
    <property type="project" value="UniProtKB-UniRule"/>
</dbReference>
<evidence type="ECO:0000256" key="6">
    <source>
        <dbReference type="HAMAP-Rule" id="MF_01320"/>
    </source>
</evidence>
<evidence type="ECO:0000256" key="5">
    <source>
        <dbReference type="ARBA" id="ARBA00023274"/>
    </source>
</evidence>
<evidence type="ECO:0000256" key="7">
    <source>
        <dbReference type="SAM" id="MobiDB-lite"/>
    </source>
</evidence>
<accession>A0A386B0R8</accession>
<dbReference type="GO" id="GO:0003735">
    <property type="term" value="F:structural constituent of ribosome"/>
    <property type="evidence" value="ECO:0007669"/>
    <property type="project" value="InterPro"/>
</dbReference>
<evidence type="ECO:0000256" key="3">
    <source>
        <dbReference type="ARBA" id="ARBA00022640"/>
    </source>
</evidence>
<keyword evidence="3 10" id="KW-0934">Plastid</keyword>
<dbReference type="FunFam" id="2.30.30.30:FF:000001">
    <property type="entry name" value="50S ribosomal protein L2"/>
    <property type="match status" value="1"/>
</dbReference>
<dbReference type="InterPro" id="IPR022671">
    <property type="entry name" value="Ribosomal_uL2_CS"/>
</dbReference>